<dbReference type="AlphaFoldDB" id="A0AAP4F5T3"/>
<organism evidence="5 6">
    <name type="scientific">Corynebacterium pseudodiphtheriticum</name>
    <dbReference type="NCBI Taxonomy" id="37637"/>
    <lineage>
        <taxon>Bacteria</taxon>
        <taxon>Bacillati</taxon>
        <taxon>Actinomycetota</taxon>
        <taxon>Actinomycetes</taxon>
        <taxon>Mycobacteriales</taxon>
        <taxon>Corynebacteriaceae</taxon>
        <taxon>Corynebacterium</taxon>
    </lineage>
</organism>
<accession>A0AAP4F5T3</accession>
<dbReference type="CDD" id="cd07377">
    <property type="entry name" value="WHTH_GntR"/>
    <property type="match status" value="1"/>
</dbReference>
<dbReference type="Proteomes" id="UP001224412">
    <property type="component" value="Unassembled WGS sequence"/>
</dbReference>
<keyword evidence="1" id="KW-0805">Transcription regulation</keyword>
<dbReference type="InterPro" id="IPR011711">
    <property type="entry name" value="GntR_C"/>
</dbReference>
<evidence type="ECO:0000259" key="4">
    <source>
        <dbReference type="PROSITE" id="PS50949"/>
    </source>
</evidence>
<comment type="caution">
    <text evidence="5">The sequence shown here is derived from an EMBL/GenBank/DDBJ whole genome shotgun (WGS) entry which is preliminary data.</text>
</comment>
<reference evidence="5" key="1">
    <citation type="submission" date="2023-05" db="EMBL/GenBank/DDBJ databases">
        <title>Metabolic capabilities are highly conserved among human nasal-associated Corynebacterium species in pangenomic analyses.</title>
        <authorList>
            <person name="Tran T.H."/>
            <person name="Roberts A.Q."/>
            <person name="Escapa I.F."/>
            <person name="Gao W."/>
            <person name="Conlan S."/>
            <person name="Kong H."/>
            <person name="Segre J.A."/>
            <person name="Kelly M.S."/>
            <person name="Lemon K.P."/>
        </authorList>
    </citation>
    <scope>NUCLEOTIDE SEQUENCE</scope>
    <source>
        <strain evidence="5">KPL2773</strain>
    </source>
</reference>
<evidence type="ECO:0000256" key="3">
    <source>
        <dbReference type="ARBA" id="ARBA00023163"/>
    </source>
</evidence>
<proteinExistence type="predicted"/>
<dbReference type="InterPro" id="IPR036388">
    <property type="entry name" value="WH-like_DNA-bd_sf"/>
</dbReference>
<dbReference type="InterPro" id="IPR008920">
    <property type="entry name" value="TF_FadR/GntR_C"/>
</dbReference>
<dbReference type="Pfam" id="PF00392">
    <property type="entry name" value="GntR"/>
    <property type="match status" value="1"/>
</dbReference>
<name>A0AAP4F5T3_9CORY</name>
<evidence type="ECO:0000256" key="1">
    <source>
        <dbReference type="ARBA" id="ARBA00023015"/>
    </source>
</evidence>
<dbReference type="InterPro" id="IPR000524">
    <property type="entry name" value="Tscrpt_reg_HTH_GntR"/>
</dbReference>
<dbReference type="SUPFAM" id="SSF46785">
    <property type="entry name" value="Winged helix' DNA-binding domain"/>
    <property type="match status" value="1"/>
</dbReference>
<dbReference type="PANTHER" id="PTHR43537:SF45">
    <property type="entry name" value="GNTR FAMILY REGULATORY PROTEIN"/>
    <property type="match status" value="1"/>
</dbReference>
<dbReference type="Gene3D" id="1.10.10.10">
    <property type="entry name" value="Winged helix-like DNA-binding domain superfamily/Winged helix DNA-binding domain"/>
    <property type="match status" value="1"/>
</dbReference>
<dbReference type="SMART" id="SM00345">
    <property type="entry name" value="HTH_GNTR"/>
    <property type="match status" value="1"/>
</dbReference>
<sequence length="206" mass="23373">MIADSLAREITQRITRGDLRPGQRLPETRLARQLDCSRNSLREAFRFLVNDGLVTHIPNRGVFVRTLTAEAISEIYTYRRIVECAAVAESDLDSIDLSHLDTIITEARRAAEHDDWHVVGSLNAQVHLEFVALAGVDRLVEDIRPVIAQARIAFLSLAQRDIHEPFISQNAEIIDLLREKRRDDAVVALRKLLDIAQQHVLDRLDS</sequence>
<evidence type="ECO:0000313" key="6">
    <source>
        <dbReference type="Proteomes" id="UP001224412"/>
    </source>
</evidence>
<evidence type="ECO:0000313" key="5">
    <source>
        <dbReference type="EMBL" id="MDK4306313.1"/>
    </source>
</evidence>
<dbReference type="EMBL" id="JASNVH010000002">
    <property type="protein sequence ID" value="MDK4306313.1"/>
    <property type="molecule type" value="Genomic_DNA"/>
</dbReference>
<evidence type="ECO:0000256" key="2">
    <source>
        <dbReference type="ARBA" id="ARBA00023125"/>
    </source>
</evidence>
<keyword evidence="2" id="KW-0238">DNA-binding</keyword>
<dbReference type="Pfam" id="PF07729">
    <property type="entry name" value="FCD"/>
    <property type="match status" value="1"/>
</dbReference>
<feature type="domain" description="HTH gntR-type" evidence="4">
    <location>
        <begin position="1"/>
        <end position="67"/>
    </location>
</feature>
<dbReference type="RefSeq" id="WP_034645279.1">
    <property type="nucleotide sequence ID" value="NZ_CP100362.1"/>
</dbReference>
<dbReference type="InterPro" id="IPR036390">
    <property type="entry name" value="WH_DNA-bd_sf"/>
</dbReference>
<dbReference type="PROSITE" id="PS50949">
    <property type="entry name" value="HTH_GNTR"/>
    <property type="match status" value="1"/>
</dbReference>
<keyword evidence="3" id="KW-0804">Transcription</keyword>
<dbReference type="Gene3D" id="1.20.120.530">
    <property type="entry name" value="GntR ligand-binding domain-like"/>
    <property type="match status" value="1"/>
</dbReference>
<gene>
    <name evidence="5" type="ORF">QPX42_01905</name>
</gene>
<dbReference type="GO" id="GO:0003700">
    <property type="term" value="F:DNA-binding transcription factor activity"/>
    <property type="evidence" value="ECO:0007669"/>
    <property type="project" value="InterPro"/>
</dbReference>
<protein>
    <submittedName>
        <fullName evidence="5">GntR family transcriptional regulator</fullName>
    </submittedName>
</protein>
<dbReference type="GeneID" id="42781279"/>
<dbReference type="SUPFAM" id="SSF48008">
    <property type="entry name" value="GntR ligand-binding domain-like"/>
    <property type="match status" value="1"/>
</dbReference>
<dbReference type="GO" id="GO:0003677">
    <property type="term" value="F:DNA binding"/>
    <property type="evidence" value="ECO:0007669"/>
    <property type="project" value="UniProtKB-KW"/>
</dbReference>
<dbReference type="PANTHER" id="PTHR43537">
    <property type="entry name" value="TRANSCRIPTIONAL REGULATOR, GNTR FAMILY"/>
    <property type="match status" value="1"/>
</dbReference>